<dbReference type="AlphaFoldDB" id="B0C319"/>
<dbReference type="HOGENOM" id="CLU_1870859_0_0_3"/>
<proteinExistence type="predicted"/>
<evidence type="ECO:0000313" key="2">
    <source>
        <dbReference type="Proteomes" id="UP000000268"/>
    </source>
</evidence>
<keyword evidence="2" id="KW-1185">Reference proteome</keyword>
<gene>
    <name evidence="1" type="ordered locus">AM1_2356</name>
</gene>
<accession>B0C319</accession>
<evidence type="ECO:0000313" key="1">
    <source>
        <dbReference type="EMBL" id="ABW27366.1"/>
    </source>
</evidence>
<sequence length="136" mass="14339">MTSLQCSKQLGLAVGAIAVSSIIQATFLSDLALAEIENKAIAPNFGPSKVSLCQASLHQGSGELFDYSQAFAVPTSRPVKIATSQRTGIFTAFQTATYTEQLKPAPSNAGGFVWCKPCPYYPAPNGCWAFVGDCPT</sequence>
<protein>
    <submittedName>
        <fullName evidence="1">Uncharacterized protein</fullName>
    </submittedName>
</protein>
<name>B0C319_ACAM1</name>
<dbReference type="EMBL" id="CP000828">
    <property type="protein sequence ID" value="ABW27366.1"/>
    <property type="molecule type" value="Genomic_DNA"/>
</dbReference>
<organism evidence="1 2">
    <name type="scientific">Acaryochloris marina (strain MBIC 11017)</name>
    <dbReference type="NCBI Taxonomy" id="329726"/>
    <lineage>
        <taxon>Bacteria</taxon>
        <taxon>Bacillati</taxon>
        <taxon>Cyanobacteriota</taxon>
        <taxon>Cyanophyceae</taxon>
        <taxon>Acaryochloridales</taxon>
        <taxon>Acaryochloridaceae</taxon>
        <taxon>Acaryochloris</taxon>
    </lineage>
</organism>
<reference evidence="1 2" key="1">
    <citation type="journal article" date="2008" name="Proc. Natl. Acad. Sci. U.S.A.">
        <title>Niche adaptation and genome expansion in the chlorophyll d-producing cyanobacterium Acaryochloris marina.</title>
        <authorList>
            <person name="Swingley W.D."/>
            <person name="Chen M."/>
            <person name="Cheung P.C."/>
            <person name="Conrad A.L."/>
            <person name="Dejesa L.C."/>
            <person name="Hao J."/>
            <person name="Honchak B.M."/>
            <person name="Karbach L.E."/>
            <person name="Kurdoglu A."/>
            <person name="Lahiri S."/>
            <person name="Mastrian S.D."/>
            <person name="Miyashita H."/>
            <person name="Page L."/>
            <person name="Ramakrishna P."/>
            <person name="Satoh S."/>
            <person name="Sattley W.M."/>
            <person name="Shimada Y."/>
            <person name="Taylor H.L."/>
            <person name="Tomo T."/>
            <person name="Tsuchiya T."/>
            <person name="Wang Z.T."/>
            <person name="Raymond J."/>
            <person name="Mimuro M."/>
            <person name="Blankenship R.E."/>
            <person name="Touchman J.W."/>
        </authorList>
    </citation>
    <scope>NUCLEOTIDE SEQUENCE [LARGE SCALE GENOMIC DNA]</scope>
    <source>
        <strain evidence="2">MBIC 11017</strain>
    </source>
</reference>
<dbReference type="Proteomes" id="UP000000268">
    <property type="component" value="Chromosome"/>
</dbReference>
<dbReference type="RefSeq" id="WP_012162838.1">
    <property type="nucleotide sequence ID" value="NC_009925.1"/>
</dbReference>
<dbReference type="KEGG" id="amr:AM1_2356"/>